<dbReference type="Proteomes" id="UP000789375">
    <property type="component" value="Unassembled WGS sequence"/>
</dbReference>
<accession>A0A9N8WQL9</accession>
<sequence length="153" mass="18401">MGLYSELNNWSRNKMLSVPLLMNASFFEKSDAFSTELFKEIENYWKSLYDDNIVFEITSWMQSDGTNEKNENSSAYESSEALIRQVHYFQIGENYIKPRREEILLEMKNEINFQEDRRDIMSLFLLKYSEMKIKLTLLEKWHSIIVPRKILMM</sequence>
<protein>
    <submittedName>
        <fullName evidence="1">14516_t:CDS:1</fullName>
    </submittedName>
</protein>
<evidence type="ECO:0000313" key="2">
    <source>
        <dbReference type="Proteomes" id="UP000789375"/>
    </source>
</evidence>
<dbReference type="AlphaFoldDB" id="A0A9N8WQL9"/>
<evidence type="ECO:0000313" key="1">
    <source>
        <dbReference type="EMBL" id="CAG8493305.1"/>
    </source>
</evidence>
<comment type="caution">
    <text evidence="1">The sequence shown here is derived from an EMBL/GenBank/DDBJ whole genome shotgun (WGS) entry which is preliminary data.</text>
</comment>
<keyword evidence="2" id="KW-1185">Reference proteome</keyword>
<dbReference type="EMBL" id="CAJVPP010000559">
    <property type="protein sequence ID" value="CAG8493305.1"/>
    <property type="molecule type" value="Genomic_DNA"/>
</dbReference>
<gene>
    <name evidence="1" type="ORF">FMOSSE_LOCUS3649</name>
</gene>
<reference evidence="1" key="1">
    <citation type="submission" date="2021-06" db="EMBL/GenBank/DDBJ databases">
        <authorList>
            <person name="Kallberg Y."/>
            <person name="Tangrot J."/>
            <person name="Rosling A."/>
        </authorList>
    </citation>
    <scope>NUCLEOTIDE SEQUENCE</scope>
    <source>
        <strain evidence="1">87-6 pot B 2015</strain>
    </source>
</reference>
<proteinExistence type="predicted"/>
<name>A0A9N8WQL9_FUNMO</name>
<organism evidence="1 2">
    <name type="scientific">Funneliformis mosseae</name>
    <name type="common">Endomycorrhizal fungus</name>
    <name type="synonym">Glomus mosseae</name>
    <dbReference type="NCBI Taxonomy" id="27381"/>
    <lineage>
        <taxon>Eukaryota</taxon>
        <taxon>Fungi</taxon>
        <taxon>Fungi incertae sedis</taxon>
        <taxon>Mucoromycota</taxon>
        <taxon>Glomeromycotina</taxon>
        <taxon>Glomeromycetes</taxon>
        <taxon>Glomerales</taxon>
        <taxon>Glomeraceae</taxon>
        <taxon>Funneliformis</taxon>
    </lineage>
</organism>